<keyword evidence="2" id="KW-0812">Transmembrane</keyword>
<dbReference type="Gene3D" id="2.60.120.260">
    <property type="entry name" value="Galactose-binding domain-like"/>
    <property type="match status" value="1"/>
</dbReference>
<feature type="transmembrane region" description="Helical" evidence="2">
    <location>
        <begin position="352"/>
        <end position="377"/>
    </location>
</feature>
<protein>
    <submittedName>
        <fullName evidence="3">Uncharacterized protein</fullName>
    </submittedName>
</protein>
<sequence>MIGARRWECQSISALLLNSPPPPNATTKVPPFDILSLVSSPSNLGEYEPISPNKYLRRSNAHTSPPRPKNPSAAHARLVSAGEPLPHRRLLDLDVRRHAGDRTRRRPRLPRNVRPAPGPRRHRRPHPHHRRRLLHALRERRQRRRHEDAGLGRRGRGHDVWQTAQEYEVQLNPQGAVSPVVFAVRATNRADAGGGPNVAGLLMAVELALADGSTVFVMSGGEGTWRATGIIPDDFQGTGLNDSGWEVPVNLAKNGEGPWGKDVVVTPLDTVVGTTTTTQSTVSTAGITSSSSSSSLSASVTSSNTTTTSTSSGKATTTSRSTSDESSVSVTASTSSETPSITATISRSKPPLGAIVGGAAGGGAFMLLLLIGCLICYRRHRRSKGTPASSNAGAAESSKANPREGAVVPFTLQTPYDDGLRSREFYRRDEKKAGGGGGGGGGQTSEVAGVWGNNRGQENWASASSSSGGGSRAMRVSALRSRMQRLQELAEELKRALAEHTPDSPRVVALRGRIAELVRMDNEQVQ</sequence>
<dbReference type="EMBL" id="JAACJP010000039">
    <property type="protein sequence ID" value="KAF5373466.1"/>
    <property type="molecule type" value="Genomic_DNA"/>
</dbReference>
<dbReference type="Proteomes" id="UP000565441">
    <property type="component" value="Unassembled WGS sequence"/>
</dbReference>
<evidence type="ECO:0000256" key="2">
    <source>
        <dbReference type="SAM" id="Phobius"/>
    </source>
</evidence>
<accession>A0A8H5GYL1</accession>
<feature type="compositionally biased region" description="Basic residues" evidence="1">
    <location>
        <begin position="119"/>
        <end position="144"/>
    </location>
</feature>
<evidence type="ECO:0000256" key="1">
    <source>
        <dbReference type="SAM" id="MobiDB-lite"/>
    </source>
</evidence>
<keyword evidence="4" id="KW-1185">Reference proteome</keyword>
<evidence type="ECO:0000313" key="3">
    <source>
        <dbReference type="EMBL" id="KAF5373466.1"/>
    </source>
</evidence>
<feature type="region of interest" description="Disordered" evidence="1">
    <location>
        <begin position="43"/>
        <end position="157"/>
    </location>
</feature>
<keyword evidence="2" id="KW-1133">Transmembrane helix</keyword>
<dbReference type="OrthoDB" id="10036721at2759"/>
<reference evidence="3 4" key="1">
    <citation type="journal article" date="2020" name="ISME J.">
        <title>Uncovering the hidden diversity of litter-decomposition mechanisms in mushroom-forming fungi.</title>
        <authorList>
            <person name="Floudas D."/>
            <person name="Bentzer J."/>
            <person name="Ahren D."/>
            <person name="Johansson T."/>
            <person name="Persson P."/>
            <person name="Tunlid A."/>
        </authorList>
    </citation>
    <scope>NUCLEOTIDE SEQUENCE [LARGE SCALE GENOMIC DNA]</scope>
    <source>
        <strain evidence="3 4">CBS 661.87</strain>
    </source>
</reference>
<keyword evidence="2" id="KW-0472">Membrane</keyword>
<feature type="compositionally biased region" description="Low complexity" evidence="1">
    <location>
        <begin position="277"/>
        <end position="340"/>
    </location>
</feature>
<feature type="region of interest" description="Disordered" evidence="1">
    <location>
        <begin position="383"/>
        <end position="407"/>
    </location>
</feature>
<proteinExistence type="predicted"/>
<feature type="compositionally biased region" description="Basic and acidic residues" evidence="1">
    <location>
        <begin position="85"/>
        <end position="102"/>
    </location>
</feature>
<gene>
    <name evidence="3" type="ORF">D9615_009509</name>
</gene>
<evidence type="ECO:0000313" key="4">
    <source>
        <dbReference type="Proteomes" id="UP000565441"/>
    </source>
</evidence>
<dbReference type="AlphaFoldDB" id="A0A8H5GYL1"/>
<feature type="region of interest" description="Disordered" evidence="1">
    <location>
        <begin position="277"/>
        <end position="352"/>
    </location>
</feature>
<organism evidence="3 4">
    <name type="scientific">Tricholomella constricta</name>
    <dbReference type="NCBI Taxonomy" id="117010"/>
    <lineage>
        <taxon>Eukaryota</taxon>
        <taxon>Fungi</taxon>
        <taxon>Dikarya</taxon>
        <taxon>Basidiomycota</taxon>
        <taxon>Agaricomycotina</taxon>
        <taxon>Agaricomycetes</taxon>
        <taxon>Agaricomycetidae</taxon>
        <taxon>Agaricales</taxon>
        <taxon>Tricholomatineae</taxon>
        <taxon>Lyophyllaceae</taxon>
        <taxon>Tricholomella</taxon>
    </lineage>
</organism>
<name>A0A8H5GYL1_9AGAR</name>
<comment type="caution">
    <text evidence="3">The sequence shown here is derived from an EMBL/GenBank/DDBJ whole genome shotgun (WGS) entry which is preliminary data.</text>
</comment>